<evidence type="ECO:0000313" key="9">
    <source>
        <dbReference type="Proteomes" id="UP000282084"/>
    </source>
</evidence>
<evidence type="ECO:0000256" key="4">
    <source>
        <dbReference type="ARBA" id="ARBA00022840"/>
    </source>
</evidence>
<accession>A0A495VWF4</accession>
<evidence type="ECO:0000259" key="6">
    <source>
        <dbReference type="Pfam" id="PF00501"/>
    </source>
</evidence>
<dbReference type="PANTHER" id="PTHR43605">
    <property type="entry name" value="ACYL-COENZYME A SYNTHETASE"/>
    <property type="match status" value="1"/>
</dbReference>
<dbReference type="GO" id="GO:0004321">
    <property type="term" value="F:fatty-acyl-CoA synthase activity"/>
    <property type="evidence" value="ECO:0007669"/>
    <property type="project" value="TreeGrafter"/>
</dbReference>
<dbReference type="Gene3D" id="3.30.300.30">
    <property type="match status" value="1"/>
</dbReference>
<dbReference type="OrthoDB" id="9803968at2"/>
<dbReference type="GO" id="GO:0015645">
    <property type="term" value="F:fatty acid ligase activity"/>
    <property type="evidence" value="ECO:0007669"/>
    <property type="project" value="TreeGrafter"/>
</dbReference>
<keyword evidence="4" id="KW-0067">ATP-binding</keyword>
<proteinExistence type="inferred from homology"/>
<evidence type="ECO:0000259" key="7">
    <source>
        <dbReference type="Pfam" id="PF13193"/>
    </source>
</evidence>
<dbReference type="Proteomes" id="UP000282084">
    <property type="component" value="Unassembled WGS sequence"/>
</dbReference>
<dbReference type="Pfam" id="PF00501">
    <property type="entry name" value="AMP-binding"/>
    <property type="match status" value="1"/>
</dbReference>
<dbReference type="GO" id="GO:0005524">
    <property type="term" value="F:ATP binding"/>
    <property type="evidence" value="ECO:0007669"/>
    <property type="project" value="UniProtKB-KW"/>
</dbReference>
<dbReference type="InterPro" id="IPR042099">
    <property type="entry name" value="ANL_N_sf"/>
</dbReference>
<dbReference type="GO" id="GO:0006637">
    <property type="term" value="P:acyl-CoA metabolic process"/>
    <property type="evidence" value="ECO:0007669"/>
    <property type="project" value="TreeGrafter"/>
</dbReference>
<gene>
    <name evidence="8" type="ORF">C8E97_2271</name>
</gene>
<evidence type="ECO:0000313" key="8">
    <source>
        <dbReference type="EMBL" id="RKT53692.1"/>
    </source>
</evidence>
<name>A0A495VWF4_9PSEU</name>
<evidence type="ECO:0000256" key="5">
    <source>
        <dbReference type="SAM" id="MobiDB-lite"/>
    </source>
</evidence>
<dbReference type="InterPro" id="IPR045851">
    <property type="entry name" value="AMP-bd_C_sf"/>
</dbReference>
<dbReference type="EMBL" id="RBXO01000001">
    <property type="protein sequence ID" value="RKT53692.1"/>
    <property type="molecule type" value="Genomic_DNA"/>
</dbReference>
<keyword evidence="3" id="KW-0547">Nucleotide-binding</keyword>
<dbReference type="Pfam" id="PF13193">
    <property type="entry name" value="AMP-binding_C"/>
    <property type="match status" value="1"/>
</dbReference>
<reference evidence="8 9" key="1">
    <citation type="submission" date="2018-10" db="EMBL/GenBank/DDBJ databases">
        <title>Sequencing the genomes of 1000 actinobacteria strains.</title>
        <authorList>
            <person name="Klenk H.-P."/>
        </authorList>
    </citation>
    <scope>NUCLEOTIDE SEQUENCE [LARGE SCALE GENOMIC DNA]</scope>
    <source>
        <strain evidence="8 9">DSM 43800</strain>
    </source>
</reference>
<evidence type="ECO:0000256" key="3">
    <source>
        <dbReference type="ARBA" id="ARBA00022741"/>
    </source>
</evidence>
<dbReference type="AlphaFoldDB" id="A0A495VWF4"/>
<feature type="compositionally biased region" description="Acidic residues" evidence="5">
    <location>
        <begin position="596"/>
        <end position="606"/>
    </location>
</feature>
<comment type="caution">
    <text evidence="8">The sequence shown here is derived from an EMBL/GenBank/DDBJ whole genome shotgun (WGS) entry which is preliminary data.</text>
</comment>
<keyword evidence="9" id="KW-1185">Reference proteome</keyword>
<dbReference type="GO" id="GO:0016405">
    <property type="term" value="F:CoA-ligase activity"/>
    <property type="evidence" value="ECO:0007669"/>
    <property type="project" value="UniProtKB-ARBA"/>
</dbReference>
<keyword evidence="2" id="KW-0436">Ligase</keyword>
<feature type="domain" description="AMP-dependent synthetase/ligase" evidence="6">
    <location>
        <begin position="49"/>
        <end position="416"/>
    </location>
</feature>
<sequence>MRPTGSPATAEFRAARDSLIRHREDYQEAKRCFGWPRPAEFNWAFDWFDVVAAEHPDRTALWIVGDEPDVRVSYARLSARSDQVARWLRDLGVRRGDVLLTLLGNVVPLWELVLAAAKLGVVIIPAMTTLDADEIADHVVRGRVRHVVAASALCDRFDRAGAPRAAEADPDLSRRFREVTAELTRIAVGDEVPGWHDYAASATAPASFEPDGATPADAPLLRYFTSGTTARPKVVEHSHVSYTVGHLSTMYWTGLRPGDVHLTVSSPGSGRQGWRNASAFAQWNAGATALVLDHERFSVEGLFDVIARCGVTTFCAPPTVWRLIIQADLKAADVGGLRECVSAGEPLNPEVIARVRAAWGITVRDGYGQTETTAQIGNTPGQPVKPGSMGRALPGYSVALLDETTGAPGTSGEICLPLDRSRPLGLMIGFGDDPAKTAAVMRDGYYHSGDIATVDDEGYFTYIGRADDVFKSSGRRISPFELENVLLEHEAVADVAVVASPDPRRQAVPKAYVTCAAGHSAGAGTARAILSHVRERLAPEQWVRRLEFAGHLPKTPTGKIRRAELRAAEARRFEVDAPPAGNGDDAGTSPRGVTEFWEEDFGERLR</sequence>
<evidence type="ECO:0000256" key="2">
    <source>
        <dbReference type="ARBA" id="ARBA00022598"/>
    </source>
</evidence>
<dbReference type="InterPro" id="IPR051087">
    <property type="entry name" value="Mitochondrial_ACSM"/>
</dbReference>
<dbReference type="SUPFAM" id="SSF56801">
    <property type="entry name" value="Acetyl-CoA synthetase-like"/>
    <property type="match status" value="1"/>
</dbReference>
<dbReference type="PANTHER" id="PTHR43605:SF10">
    <property type="entry name" value="ACYL-COA SYNTHETASE MEDIUM CHAIN FAMILY MEMBER 3"/>
    <property type="match status" value="1"/>
</dbReference>
<dbReference type="InterPro" id="IPR025110">
    <property type="entry name" value="AMP-bd_C"/>
</dbReference>
<protein>
    <submittedName>
        <fullName evidence="8">Acetyl-CoA synthetase</fullName>
    </submittedName>
</protein>
<dbReference type="Gene3D" id="3.40.50.12780">
    <property type="entry name" value="N-terminal domain of ligase-like"/>
    <property type="match status" value="1"/>
</dbReference>
<dbReference type="RefSeq" id="WP_121004270.1">
    <property type="nucleotide sequence ID" value="NZ_RBXO01000001.1"/>
</dbReference>
<dbReference type="GO" id="GO:0006633">
    <property type="term" value="P:fatty acid biosynthetic process"/>
    <property type="evidence" value="ECO:0007669"/>
    <property type="project" value="TreeGrafter"/>
</dbReference>
<feature type="region of interest" description="Disordered" evidence="5">
    <location>
        <begin position="576"/>
        <end position="606"/>
    </location>
</feature>
<organism evidence="8 9">
    <name type="scientific">Saccharothrix australiensis</name>
    <dbReference type="NCBI Taxonomy" id="2072"/>
    <lineage>
        <taxon>Bacteria</taxon>
        <taxon>Bacillati</taxon>
        <taxon>Actinomycetota</taxon>
        <taxon>Actinomycetes</taxon>
        <taxon>Pseudonocardiales</taxon>
        <taxon>Pseudonocardiaceae</taxon>
        <taxon>Saccharothrix</taxon>
    </lineage>
</organism>
<feature type="domain" description="AMP-binding enzyme C-terminal" evidence="7">
    <location>
        <begin position="481"/>
        <end position="559"/>
    </location>
</feature>
<comment type="similarity">
    <text evidence="1">Belongs to the ATP-dependent AMP-binding enzyme family.</text>
</comment>
<dbReference type="InterPro" id="IPR000873">
    <property type="entry name" value="AMP-dep_synth/lig_dom"/>
</dbReference>
<evidence type="ECO:0000256" key="1">
    <source>
        <dbReference type="ARBA" id="ARBA00006432"/>
    </source>
</evidence>